<dbReference type="CDD" id="cd06260">
    <property type="entry name" value="DUF820-like"/>
    <property type="match status" value="1"/>
</dbReference>
<dbReference type="PANTHER" id="PTHR35400">
    <property type="entry name" value="SLR1083 PROTEIN"/>
    <property type="match status" value="1"/>
</dbReference>
<name>M3A3W3_STRM1</name>
<organism evidence="2 3">
    <name type="scientific">Streptomyces mobaraensis (strain ATCC 29032 / DSM 40847 / JCM 4168 / NBRC 13819 / NCIMB 11159 / IPCR 16-22)</name>
    <dbReference type="NCBI Taxonomy" id="1223523"/>
    <lineage>
        <taxon>Bacteria</taxon>
        <taxon>Bacillati</taxon>
        <taxon>Actinomycetota</taxon>
        <taxon>Actinomycetes</taxon>
        <taxon>Kitasatosporales</taxon>
        <taxon>Streptomycetaceae</taxon>
        <taxon>Streptomyces</taxon>
    </lineage>
</organism>
<protein>
    <recommendedName>
        <fullName evidence="1">Putative restriction endonuclease domain-containing protein</fullName>
    </recommendedName>
</protein>
<dbReference type="InterPro" id="IPR008538">
    <property type="entry name" value="Uma2"/>
</dbReference>
<gene>
    <name evidence="2" type="ORF">H340_14561</name>
</gene>
<reference evidence="2 3" key="1">
    <citation type="journal article" date="2013" name="Genome Announc.">
        <title>Whole-Genome Shotgun Assembly and Analysis of the Genome of Streptomyces mobaraensis DSM 40847, a Strain for Industrial Production of Microbial Transglutaminase.</title>
        <authorList>
            <person name="Yang H."/>
            <person name="He T."/>
            <person name="Wu W."/>
            <person name="Zhu W."/>
            <person name="Lu B."/>
            <person name="Sun W."/>
        </authorList>
    </citation>
    <scope>NUCLEOTIDE SEQUENCE [LARGE SCALE GENOMIC DNA]</scope>
    <source>
        <strain evidence="2 3">DSM 40847</strain>
    </source>
</reference>
<dbReference type="eggNOG" id="COG4636">
    <property type="taxonomic scope" value="Bacteria"/>
</dbReference>
<dbReference type="Pfam" id="PF05685">
    <property type="entry name" value="Uma2"/>
    <property type="match status" value="1"/>
</dbReference>
<dbReference type="AlphaFoldDB" id="M3A3W3"/>
<dbReference type="PANTHER" id="PTHR35400:SF3">
    <property type="entry name" value="SLL1072 PROTEIN"/>
    <property type="match status" value="1"/>
</dbReference>
<dbReference type="Proteomes" id="UP000011740">
    <property type="component" value="Unassembled WGS sequence"/>
</dbReference>
<dbReference type="InterPro" id="IPR012296">
    <property type="entry name" value="Nuclease_put_TT1808"/>
</dbReference>
<dbReference type="PATRIC" id="fig|1223523.3.peg.2979"/>
<proteinExistence type="predicted"/>
<dbReference type="EMBL" id="AORZ01000040">
    <property type="protein sequence ID" value="EME99773.1"/>
    <property type="molecule type" value="Genomic_DNA"/>
</dbReference>
<evidence type="ECO:0000313" key="3">
    <source>
        <dbReference type="Proteomes" id="UP000011740"/>
    </source>
</evidence>
<dbReference type="SUPFAM" id="SSF52980">
    <property type="entry name" value="Restriction endonuclease-like"/>
    <property type="match status" value="1"/>
</dbReference>
<dbReference type="STRING" id="1223523.H340_14561"/>
<accession>M3A3W3</accession>
<comment type="caution">
    <text evidence="2">The sequence shown here is derived from an EMBL/GenBank/DDBJ whole genome shotgun (WGS) entry which is preliminary data.</text>
</comment>
<evidence type="ECO:0000313" key="2">
    <source>
        <dbReference type="EMBL" id="EME99773.1"/>
    </source>
</evidence>
<sequence>MVDIPREALQSIHGGGDGDEPKADFEQLCRDLEQVNDTLPDGYRVEIIGGKIIMSPWSQGRYLRAMRSLERQLRPHAPEGHEVGTEPCLFRFPAQERGYGPDLHVADEALVDVESIFLPGEALSLVGEVTSSSTRAFDLTDKVDVYGRGGVPVYVLIDMAVKAVTVYHDPTPDRGYRAHTQVKFGDKVRIPAPFDCEVDTAAW</sequence>
<feature type="domain" description="Putative restriction endonuclease" evidence="1">
    <location>
        <begin position="26"/>
        <end position="194"/>
    </location>
</feature>
<evidence type="ECO:0000259" key="1">
    <source>
        <dbReference type="Pfam" id="PF05685"/>
    </source>
</evidence>
<dbReference type="InterPro" id="IPR011335">
    <property type="entry name" value="Restrct_endonuc-II-like"/>
</dbReference>
<dbReference type="RefSeq" id="WP_004945187.1">
    <property type="nucleotide sequence ID" value="NZ_AORZ01000040.1"/>
</dbReference>
<dbReference type="Gene3D" id="3.90.1570.10">
    <property type="entry name" value="tt1808, chain A"/>
    <property type="match status" value="1"/>
</dbReference>